<sequence>MGGISCYFQFDSSQNKAVLDDENLNKSLKYISHRGPGATSTYFSACGRTGLGFAQLSIIDLDNGQQPLSNQQDDIHVVLDGELYASKQIQNELQAKGCQLKTNSDSEIARCLYQEYGLSFLDHLRGEFSVCIWDAKKTRFILARDRFGVKPLYYTIVKGTLLVASEIKAFLSLGWEPEWDIDSLMSNGVLFDCRTAFKGVNKLPPAHYMVATSTASIQIRPYWCQKYANKYVQDTHNIESMIQGVRQRLVEAVKQRLKTDMAIGIYLDDEEDNISSCCVAGIVNQIRKESNSSQHIKAFSLAIVDDTTTTASLNDNRAVIAKTTAELCDADLEILQITEQELLDNFEESIWHTEQPHLDLKHVGKFMLSKLVRDQGFKVVLTGQGADEHFAGHPHFLRDYLKETDITLPDSFDTLSDQDRNALLQEIDMNTAGKNQAQSMLGNATAPVFLEINFALTPSFYSKAAIKKHGYPNRVLTVAEALNGISRNNAISKWHPLHTAMSVQCTTLFPNHVLSSLSDRSAMAHSVETRLPFLDHPLCDYVNRLPPSVKIKADKKGRITNKWLLREAAKPYVTTKVYEGSNHPTSTWTSSSSGSSSSSSLFIKLLEKHLTRENVERLGWIDYDTVKAAKENYRITNSDKTYRDLLIVMSYVVMSRQFNVATARFEVVTFRKTATAAATATTMKNRSSLEQHHHTGLFEKMVMAALVMIGSVVYACYFC</sequence>
<dbReference type="Pfam" id="PF13537">
    <property type="entry name" value="GATase_7"/>
    <property type="match status" value="1"/>
</dbReference>
<keyword evidence="4" id="KW-0315">Glutamine amidotransferase</keyword>
<dbReference type="PANTHER" id="PTHR43284:SF1">
    <property type="entry name" value="ASPARAGINE SYNTHETASE"/>
    <property type="match status" value="1"/>
</dbReference>
<dbReference type="InterPro" id="IPR014729">
    <property type="entry name" value="Rossmann-like_a/b/a_fold"/>
</dbReference>
<gene>
    <name evidence="9" type="ORF">HMPREF1544_11252</name>
</gene>
<evidence type="ECO:0000256" key="4">
    <source>
        <dbReference type="ARBA" id="ARBA00022962"/>
    </source>
</evidence>
<protein>
    <submittedName>
        <fullName evidence="9">Asparagine synthase (Glutamine-hydrolyzing)</fullName>
    </submittedName>
</protein>
<feature type="binding site" evidence="6">
    <location>
        <position position="105"/>
    </location>
    <ligand>
        <name>L-glutamine</name>
        <dbReference type="ChEBI" id="CHEBI:58359"/>
    </ligand>
</feature>
<dbReference type="CDD" id="cd00712">
    <property type="entry name" value="AsnB"/>
    <property type="match status" value="1"/>
</dbReference>
<keyword evidence="7" id="KW-1133">Transmembrane helix</keyword>
<dbReference type="GO" id="GO:0006529">
    <property type="term" value="P:asparagine biosynthetic process"/>
    <property type="evidence" value="ECO:0007669"/>
    <property type="project" value="InterPro"/>
</dbReference>
<evidence type="ECO:0000256" key="5">
    <source>
        <dbReference type="PIRNR" id="PIRNR001589"/>
    </source>
</evidence>
<dbReference type="InParanoid" id="S2JQH7"/>
<evidence type="ECO:0000259" key="8">
    <source>
        <dbReference type="PROSITE" id="PS51278"/>
    </source>
</evidence>
<evidence type="ECO:0000313" key="9">
    <source>
        <dbReference type="EMBL" id="EPB82010.1"/>
    </source>
</evidence>
<evidence type="ECO:0000256" key="6">
    <source>
        <dbReference type="PIRSR" id="PIRSR001589-2"/>
    </source>
</evidence>
<dbReference type="eggNOG" id="KOG0571">
    <property type="taxonomic scope" value="Eukaryota"/>
</dbReference>
<dbReference type="GO" id="GO:0004066">
    <property type="term" value="F:asparagine synthase (glutamine-hydrolyzing) activity"/>
    <property type="evidence" value="ECO:0007669"/>
    <property type="project" value="InterPro"/>
</dbReference>
<dbReference type="Gene3D" id="3.60.20.10">
    <property type="entry name" value="Glutamine Phosphoribosylpyrophosphate, subunit 1, domain 1"/>
    <property type="match status" value="1"/>
</dbReference>
<evidence type="ECO:0000256" key="7">
    <source>
        <dbReference type="SAM" id="Phobius"/>
    </source>
</evidence>
<evidence type="ECO:0000256" key="2">
    <source>
        <dbReference type="ARBA" id="ARBA00022741"/>
    </source>
</evidence>
<keyword evidence="7" id="KW-0472">Membrane</keyword>
<keyword evidence="10" id="KW-1185">Reference proteome</keyword>
<dbReference type="OMA" id="WLGANCH"/>
<name>S2JQH7_MUCC1</name>
<dbReference type="InterPro" id="IPR006426">
    <property type="entry name" value="Asn_synth_AEB"/>
</dbReference>
<accession>S2JQH7</accession>
<dbReference type="VEuPathDB" id="FungiDB:HMPREF1544_11252"/>
<reference evidence="10" key="1">
    <citation type="submission" date="2013-05" db="EMBL/GenBank/DDBJ databases">
        <title>The Genome sequence of Mucor circinelloides f. circinelloides 1006PhL.</title>
        <authorList>
            <consortium name="The Broad Institute Genomics Platform"/>
            <person name="Cuomo C."/>
            <person name="Earl A."/>
            <person name="Findley K."/>
            <person name="Lee S.C."/>
            <person name="Walker B."/>
            <person name="Young S."/>
            <person name="Zeng Q."/>
            <person name="Gargeya S."/>
            <person name="Fitzgerald M."/>
            <person name="Haas B."/>
            <person name="Abouelleil A."/>
            <person name="Allen A.W."/>
            <person name="Alvarado L."/>
            <person name="Arachchi H.M."/>
            <person name="Berlin A.M."/>
            <person name="Chapman S.B."/>
            <person name="Gainer-Dewar J."/>
            <person name="Goldberg J."/>
            <person name="Griggs A."/>
            <person name="Gujja S."/>
            <person name="Hansen M."/>
            <person name="Howarth C."/>
            <person name="Imamovic A."/>
            <person name="Ireland A."/>
            <person name="Larimer J."/>
            <person name="McCowan C."/>
            <person name="Murphy C."/>
            <person name="Pearson M."/>
            <person name="Poon T.W."/>
            <person name="Priest M."/>
            <person name="Roberts A."/>
            <person name="Saif S."/>
            <person name="Shea T."/>
            <person name="Sisk P."/>
            <person name="Sykes S."/>
            <person name="Wortman J."/>
            <person name="Nusbaum C."/>
            <person name="Birren B."/>
        </authorList>
    </citation>
    <scope>NUCLEOTIDE SEQUENCE [LARGE SCALE GENOMIC DNA]</scope>
    <source>
        <strain evidence="10">1006PhL</strain>
    </source>
</reference>
<keyword evidence="3 5" id="KW-0067">ATP-binding</keyword>
<feature type="transmembrane region" description="Helical" evidence="7">
    <location>
        <begin position="701"/>
        <end position="718"/>
    </location>
</feature>
<keyword evidence="2 5" id="KW-0547">Nucleotide-binding</keyword>
<dbReference type="STRING" id="1220926.S2JQH7"/>
<dbReference type="InterPro" id="IPR033738">
    <property type="entry name" value="AsnB_N"/>
</dbReference>
<evidence type="ECO:0000256" key="3">
    <source>
        <dbReference type="ARBA" id="ARBA00022840"/>
    </source>
</evidence>
<dbReference type="InterPro" id="IPR029055">
    <property type="entry name" value="Ntn_hydrolases_N"/>
</dbReference>
<dbReference type="GO" id="GO:0005524">
    <property type="term" value="F:ATP binding"/>
    <property type="evidence" value="ECO:0007669"/>
    <property type="project" value="UniProtKB-KW"/>
</dbReference>
<keyword evidence="7" id="KW-0812">Transmembrane</keyword>
<evidence type="ECO:0000256" key="1">
    <source>
        <dbReference type="ARBA" id="ARBA00005752"/>
    </source>
</evidence>
<dbReference type="Pfam" id="PF00733">
    <property type="entry name" value="Asn_synthase"/>
    <property type="match status" value="1"/>
</dbReference>
<dbReference type="SUPFAM" id="SSF56235">
    <property type="entry name" value="N-terminal nucleophile aminohydrolases (Ntn hydrolases)"/>
    <property type="match status" value="1"/>
</dbReference>
<dbReference type="PIRSF" id="PIRSF001589">
    <property type="entry name" value="Asn_synthetase_glu-h"/>
    <property type="match status" value="1"/>
</dbReference>
<dbReference type="OrthoDB" id="409189at2759"/>
<proteinExistence type="inferred from homology"/>
<feature type="domain" description="Glutamine amidotransferase type-2" evidence="8">
    <location>
        <begin position="6"/>
        <end position="214"/>
    </location>
</feature>
<dbReference type="PROSITE" id="PS51278">
    <property type="entry name" value="GATASE_TYPE_2"/>
    <property type="match status" value="1"/>
</dbReference>
<dbReference type="Proteomes" id="UP000014254">
    <property type="component" value="Unassembled WGS sequence"/>
</dbReference>
<organism evidence="9 10">
    <name type="scientific">Mucor circinelloides f. circinelloides (strain 1006PhL)</name>
    <name type="common">Mucormycosis agent</name>
    <name type="synonym">Calyptromyces circinelloides</name>
    <dbReference type="NCBI Taxonomy" id="1220926"/>
    <lineage>
        <taxon>Eukaryota</taxon>
        <taxon>Fungi</taxon>
        <taxon>Fungi incertae sedis</taxon>
        <taxon>Mucoromycota</taxon>
        <taxon>Mucoromycotina</taxon>
        <taxon>Mucoromycetes</taxon>
        <taxon>Mucorales</taxon>
        <taxon>Mucorineae</taxon>
        <taxon>Mucoraceae</taxon>
        <taxon>Mucor</taxon>
    </lineage>
</organism>
<evidence type="ECO:0000313" key="10">
    <source>
        <dbReference type="Proteomes" id="UP000014254"/>
    </source>
</evidence>
<dbReference type="AlphaFoldDB" id="S2JQH7"/>
<comment type="similarity">
    <text evidence="1">Belongs to the asparagine synthetase family.</text>
</comment>
<dbReference type="EMBL" id="KE124135">
    <property type="protein sequence ID" value="EPB82010.1"/>
    <property type="molecule type" value="Genomic_DNA"/>
</dbReference>
<dbReference type="PANTHER" id="PTHR43284">
    <property type="entry name" value="ASPARAGINE SYNTHETASE (GLUTAMINE-HYDROLYZING)"/>
    <property type="match status" value="1"/>
</dbReference>
<dbReference type="Gene3D" id="3.40.50.620">
    <property type="entry name" value="HUPs"/>
    <property type="match status" value="2"/>
</dbReference>
<dbReference type="GO" id="GO:0005829">
    <property type="term" value="C:cytosol"/>
    <property type="evidence" value="ECO:0007669"/>
    <property type="project" value="TreeGrafter"/>
</dbReference>
<dbReference type="NCBIfam" id="TIGR01536">
    <property type="entry name" value="asn_synth_AEB"/>
    <property type="match status" value="1"/>
</dbReference>
<dbReference type="InterPro" id="IPR051786">
    <property type="entry name" value="ASN_synthetase/amidase"/>
</dbReference>
<dbReference type="SUPFAM" id="SSF52402">
    <property type="entry name" value="Adenine nucleotide alpha hydrolases-like"/>
    <property type="match status" value="1"/>
</dbReference>
<dbReference type="CDD" id="cd01991">
    <property type="entry name" value="Asn_synthase_B_C"/>
    <property type="match status" value="1"/>
</dbReference>
<dbReference type="InterPro" id="IPR017932">
    <property type="entry name" value="GATase_2_dom"/>
</dbReference>
<dbReference type="InterPro" id="IPR001962">
    <property type="entry name" value="Asn_synthase"/>
</dbReference>